<gene>
    <name evidence="4" type="ORF">MNEG_0309</name>
</gene>
<keyword evidence="4" id="KW-0378">Hydrolase</keyword>
<keyword evidence="2" id="KW-1133">Transmembrane helix</keyword>
<comment type="similarity">
    <text evidence="1">Belongs to the peptidase C14B family.</text>
</comment>
<dbReference type="STRING" id="145388.A0A0D2LMZ9"/>
<accession>A0A0D2LMZ9</accession>
<dbReference type="GO" id="GO:0004197">
    <property type="term" value="F:cysteine-type endopeptidase activity"/>
    <property type="evidence" value="ECO:0007669"/>
    <property type="project" value="InterPro"/>
</dbReference>
<evidence type="ECO:0000256" key="1">
    <source>
        <dbReference type="ARBA" id="ARBA00009005"/>
    </source>
</evidence>
<keyword evidence="2" id="KW-0472">Membrane</keyword>
<keyword evidence="5" id="KW-1185">Reference proteome</keyword>
<evidence type="ECO:0000259" key="3">
    <source>
        <dbReference type="Pfam" id="PF00656"/>
    </source>
</evidence>
<dbReference type="PANTHER" id="PTHR48104">
    <property type="entry name" value="METACASPASE-4"/>
    <property type="match status" value="1"/>
</dbReference>
<organism evidence="4 5">
    <name type="scientific">Monoraphidium neglectum</name>
    <dbReference type="NCBI Taxonomy" id="145388"/>
    <lineage>
        <taxon>Eukaryota</taxon>
        <taxon>Viridiplantae</taxon>
        <taxon>Chlorophyta</taxon>
        <taxon>core chlorophytes</taxon>
        <taxon>Chlorophyceae</taxon>
        <taxon>CS clade</taxon>
        <taxon>Sphaeropleales</taxon>
        <taxon>Selenastraceae</taxon>
        <taxon>Monoraphidium</taxon>
    </lineage>
</organism>
<dbReference type="InterPro" id="IPR011600">
    <property type="entry name" value="Pept_C14_caspase"/>
</dbReference>
<dbReference type="PANTHER" id="PTHR48104:SF30">
    <property type="entry name" value="METACASPASE-1"/>
    <property type="match status" value="1"/>
</dbReference>
<dbReference type="GO" id="GO:0006508">
    <property type="term" value="P:proteolysis"/>
    <property type="evidence" value="ECO:0007669"/>
    <property type="project" value="InterPro"/>
</dbReference>
<dbReference type="GeneID" id="25726427"/>
<dbReference type="InterPro" id="IPR050452">
    <property type="entry name" value="Metacaspase"/>
</dbReference>
<dbReference type="RefSeq" id="XP_013906658.1">
    <property type="nucleotide sequence ID" value="XM_014051204.1"/>
</dbReference>
<dbReference type="GO" id="GO:0005737">
    <property type="term" value="C:cytoplasm"/>
    <property type="evidence" value="ECO:0007669"/>
    <property type="project" value="TreeGrafter"/>
</dbReference>
<evidence type="ECO:0000313" key="4">
    <source>
        <dbReference type="EMBL" id="KIZ07639.1"/>
    </source>
</evidence>
<proteinExistence type="inferred from homology"/>
<dbReference type="KEGG" id="mng:MNEG_0309"/>
<dbReference type="Pfam" id="PF00656">
    <property type="entry name" value="Peptidase_C14"/>
    <property type="match status" value="1"/>
</dbReference>
<evidence type="ECO:0000256" key="2">
    <source>
        <dbReference type="SAM" id="Phobius"/>
    </source>
</evidence>
<dbReference type="Proteomes" id="UP000054498">
    <property type="component" value="Unassembled WGS sequence"/>
</dbReference>
<feature type="transmembrane region" description="Helical" evidence="2">
    <location>
        <begin position="124"/>
        <end position="149"/>
    </location>
</feature>
<dbReference type="OrthoDB" id="3223806at2759"/>
<dbReference type="AlphaFoldDB" id="A0A0D2LMZ9"/>
<reference evidence="4 5" key="1">
    <citation type="journal article" date="2013" name="BMC Genomics">
        <title>Reconstruction of the lipid metabolism for the microalga Monoraphidium neglectum from its genome sequence reveals characteristics suitable for biofuel production.</title>
        <authorList>
            <person name="Bogen C."/>
            <person name="Al-Dilaimi A."/>
            <person name="Albersmeier A."/>
            <person name="Wichmann J."/>
            <person name="Grundmann M."/>
            <person name="Rupp O."/>
            <person name="Lauersen K.J."/>
            <person name="Blifernez-Klassen O."/>
            <person name="Kalinowski J."/>
            <person name="Goesmann A."/>
            <person name="Mussgnug J.H."/>
            <person name="Kruse O."/>
        </authorList>
    </citation>
    <scope>NUCLEOTIDE SEQUENCE [LARGE SCALE GENOMIC DNA]</scope>
    <source>
        <strain evidence="4 5">SAG 48.87</strain>
    </source>
</reference>
<feature type="domain" description="Peptidase C14 caspase" evidence="3">
    <location>
        <begin position="12"/>
        <end position="113"/>
    </location>
</feature>
<dbReference type="EMBL" id="KK100242">
    <property type="protein sequence ID" value="KIZ07639.1"/>
    <property type="molecule type" value="Genomic_DNA"/>
</dbReference>
<dbReference type="EC" id="3.4.22.-" evidence="4"/>
<name>A0A0D2LMZ9_9CHLO</name>
<evidence type="ECO:0000313" key="5">
    <source>
        <dbReference type="Proteomes" id="UP000054498"/>
    </source>
</evidence>
<dbReference type="Gene3D" id="3.40.50.12660">
    <property type="match status" value="1"/>
</dbReference>
<sequence length="180" mass="18806">MAAPLPHGVVLHAIFDSCHSGTIMDLPYETKYDASGAMSWQASRNYGTAGGTVFQLGACSDDQTAADTAALSREAYTGAATYSFIDSIEKYGVNQSYANLLLHMTESLRALGKTSQTKPSGGSAALSMMAPMLGGLAGGAMGMMAGALLGNMVDRGRLSHQLPTLACDKPVDIHQIQLMI</sequence>
<protein>
    <submittedName>
        <fullName evidence="4">Metacaspase-2</fullName>
        <ecNumber evidence="4">3.4.22.-</ecNumber>
    </submittedName>
</protein>
<keyword evidence="2" id="KW-0812">Transmembrane</keyword>